<evidence type="ECO:0000313" key="3">
    <source>
        <dbReference type="EMBL" id="SUN69095.1"/>
    </source>
</evidence>
<name>A0A380KP23_9STRE</name>
<feature type="region of interest" description="Disordered" evidence="1">
    <location>
        <begin position="82"/>
        <end position="118"/>
    </location>
</feature>
<reference evidence="3 4" key="1">
    <citation type="submission" date="2018-06" db="EMBL/GenBank/DDBJ databases">
        <authorList>
            <consortium name="Pathogen Informatics"/>
            <person name="Doyle S."/>
        </authorList>
    </citation>
    <scope>NUCLEOTIDE SEQUENCE [LARGE SCALE GENOMIC DNA]</scope>
    <source>
        <strain evidence="3 4">NCTC13760</strain>
    </source>
</reference>
<feature type="compositionally biased region" description="Polar residues" evidence="1">
    <location>
        <begin position="268"/>
        <end position="290"/>
    </location>
</feature>
<organism evidence="3 4">
    <name type="scientific">Streptococcus infantarius</name>
    <dbReference type="NCBI Taxonomy" id="102684"/>
    <lineage>
        <taxon>Bacteria</taxon>
        <taxon>Bacillati</taxon>
        <taxon>Bacillota</taxon>
        <taxon>Bacilli</taxon>
        <taxon>Lactobacillales</taxon>
        <taxon>Streptococcaceae</taxon>
        <taxon>Streptococcus</taxon>
    </lineage>
</organism>
<dbReference type="RefSeq" id="WP_006531888.1">
    <property type="nucleotide sequence ID" value="NZ_CABKNK020000004.1"/>
</dbReference>
<evidence type="ECO:0000256" key="2">
    <source>
        <dbReference type="SAM" id="SignalP"/>
    </source>
</evidence>
<feature type="region of interest" description="Disordered" evidence="1">
    <location>
        <begin position="30"/>
        <end position="59"/>
    </location>
</feature>
<dbReference type="EMBL" id="UHFP01000001">
    <property type="protein sequence ID" value="SUN69095.1"/>
    <property type="molecule type" value="Genomic_DNA"/>
</dbReference>
<dbReference type="InterPro" id="IPR046698">
    <property type="entry name" value="PedC-like"/>
</dbReference>
<sequence length="348" mass="37656">MTLKRMKSVVLLSSALLSIVAVTAFADDEATSSSSTIEVVNQSETSVTSTETSSSSIESAVTAIETEPSSEENQAVVAKAEDNTLPAETTPEVQTTPTTQTSEDTTPVAADEAEETGTDDVTVKQYEENVADFNAVGISDVYHMFTKDNKEHVLYIGRPTCYYCRQFSSELKEFNTLLDEGLAYYNTDSADFDDNARAFLYETVGIPGTPTILRLQNGQLLSGWVGGGVSAQQLYDYLFLGINPEESQIDDHEDNSTKDEITEERPASQDTVTFNQGRPTTMQTSPASAQSVSLSTPAPTSTVVSTKTTPTTLPNTGEEKSNLYSLKILFILLSLATLGLSKMMKSED</sequence>
<keyword evidence="2" id="KW-0732">Signal</keyword>
<feature type="compositionally biased region" description="Low complexity" evidence="1">
    <location>
        <begin position="291"/>
        <end position="316"/>
    </location>
</feature>
<feature type="compositionally biased region" description="Low complexity" evidence="1">
    <location>
        <begin position="88"/>
        <end position="108"/>
    </location>
</feature>
<feature type="chain" id="PRO_5016624461" evidence="2">
    <location>
        <begin position="27"/>
        <end position="348"/>
    </location>
</feature>
<dbReference type="Proteomes" id="UP000255352">
    <property type="component" value="Unassembled WGS sequence"/>
</dbReference>
<feature type="compositionally biased region" description="Basic and acidic residues" evidence="1">
    <location>
        <begin position="254"/>
        <end position="267"/>
    </location>
</feature>
<feature type="region of interest" description="Disordered" evidence="1">
    <location>
        <begin position="246"/>
        <end position="318"/>
    </location>
</feature>
<proteinExistence type="predicted"/>
<dbReference type="Gene3D" id="3.40.30.10">
    <property type="entry name" value="Glutaredoxin"/>
    <property type="match status" value="1"/>
</dbReference>
<feature type="compositionally biased region" description="Polar residues" evidence="1">
    <location>
        <begin position="31"/>
        <end position="42"/>
    </location>
</feature>
<evidence type="ECO:0000313" key="4">
    <source>
        <dbReference type="Proteomes" id="UP000255352"/>
    </source>
</evidence>
<dbReference type="Pfam" id="PF20207">
    <property type="entry name" value="DUF6568"/>
    <property type="match status" value="1"/>
</dbReference>
<accession>A0A380KP23</accession>
<dbReference type="AlphaFoldDB" id="A0A380KP23"/>
<dbReference type="InterPro" id="IPR036249">
    <property type="entry name" value="Thioredoxin-like_sf"/>
</dbReference>
<evidence type="ECO:0000256" key="1">
    <source>
        <dbReference type="SAM" id="MobiDB-lite"/>
    </source>
</evidence>
<feature type="compositionally biased region" description="Low complexity" evidence="1">
    <location>
        <begin position="43"/>
        <end position="59"/>
    </location>
</feature>
<dbReference type="SUPFAM" id="SSF52833">
    <property type="entry name" value="Thioredoxin-like"/>
    <property type="match status" value="1"/>
</dbReference>
<dbReference type="NCBIfam" id="TIGR01167">
    <property type="entry name" value="LPXTG_anchor"/>
    <property type="match status" value="1"/>
</dbReference>
<dbReference type="GeneID" id="69903076"/>
<protein>
    <submittedName>
        <fullName evidence="3">Putative bacteriocin</fullName>
    </submittedName>
</protein>
<feature type="signal peptide" evidence="2">
    <location>
        <begin position="1"/>
        <end position="26"/>
    </location>
</feature>
<dbReference type="CDD" id="cd02947">
    <property type="entry name" value="TRX_family"/>
    <property type="match status" value="1"/>
</dbReference>
<gene>
    <name evidence="3" type="ORF">NCTC13760_01800</name>
</gene>